<dbReference type="Gene3D" id="3.30.300.30">
    <property type="match status" value="1"/>
</dbReference>
<dbReference type="PANTHER" id="PTHR43201:SF5">
    <property type="entry name" value="MEDIUM-CHAIN ACYL-COA LIGASE ACSF2, MITOCHONDRIAL"/>
    <property type="match status" value="1"/>
</dbReference>
<dbReference type="PROSITE" id="PS00455">
    <property type="entry name" value="AMP_BINDING"/>
    <property type="match status" value="1"/>
</dbReference>
<comment type="caution">
    <text evidence="5">The sequence shown here is derived from an EMBL/GenBank/DDBJ whole genome shotgun (WGS) entry which is preliminary data.</text>
</comment>
<evidence type="ECO:0000313" key="6">
    <source>
        <dbReference type="Proteomes" id="UP000004931"/>
    </source>
</evidence>
<organism evidence="5 6">
    <name type="scientific">marine gamma proteobacterium HTCC2143</name>
    <dbReference type="NCBI Taxonomy" id="247633"/>
    <lineage>
        <taxon>Bacteria</taxon>
        <taxon>Pseudomonadati</taxon>
        <taxon>Pseudomonadota</taxon>
        <taxon>Gammaproteobacteria</taxon>
        <taxon>Cellvibrionales</taxon>
        <taxon>Spongiibacteraceae</taxon>
        <taxon>BD1-7 clade</taxon>
    </lineage>
</organism>
<dbReference type="InterPro" id="IPR020845">
    <property type="entry name" value="AMP-binding_CS"/>
</dbReference>
<dbReference type="EMBL" id="AAVT01000005">
    <property type="protein sequence ID" value="EAW31060.1"/>
    <property type="molecule type" value="Genomic_DNA"/>
</dbReference>
<dbReference type="GO" id="GO:0031956">
    <property type="term" value="F:medium-chain fatty acid-CoA ligase activity"/>
    <property type="evidence" value="ECO:0007669"/>
    <property type="project" value="TreeGrafter"/>
</dbReference>
<dbReference type="STRING" id="247633.GP2143_10697"/>
<evidence type="ECO:0000256" key="2">
    <source>
        <dbReference type="ARBA" id="ARBA00022598"/>
    </source>
</evidence>
<dbReference type="Pfam" id="PF13193">
    <property type="entry name" value="AMP-binding_C"/>
    <property type="match status" value="1"/>
</dbReference>
<evidence type="ECO:0000259" key="3">
    <source>
        <dbReference type="Pfam" id="PF00501"/>
    </source>
</evidence>
<dbReference type="PANTHER" id="PTHR43201">
    <property type="entry name" value="ACYL-COA SYNTHETASE"/>
    <property type="match status" value="1"/>
</dbReference>
<proteinExistence type="inferred from homology"/>
<dbReference type="OrthoDB" id="9803968at2"/>
<dbReference type="AlphaFoldDB" id="A0YE26"/>
<name>A0YE26_9GAMM</name>
<dbReference type="eggNOG" id="COG0318">
    <property type="taxonomic scope" value="Bacteria"/>
</dbReference>
<dbReference type="InterPro" id="IPR042099">
    <property type="entry name" value="ANL_N_sf"/>
</dbReference>
<dbReference type="Gene3D" id="3.40.50.12780">
    <property type="entry name" value="N-terminal domain of ligase-like"/>
    <property type="match status" value="1"/>
</dbReference>
<feature type="domain" description="AMP-dependent synthetase/ligase" evidence="3">
    <location>
        <begin position="25"/>
        <end position="387"/>
    </location>
</feature>
<comment type="similarity">
    <text evidence="1">Belongs to the ATP-dependent AMP-binding enzyme family.</text>
</comment>
<gene>
    <name evidence="5" type="ORF">GP2143_10697</name>
</gene>
<reference evidence="5 6" key="1">
    <citation type="journal article" date="2010" name="J. Bacteriol.">
        <title>Genome sequence of the oligotrophic marine Gammaproteobacterium HTCC2143, isolated from the Oregon Coast.</title>
        <authorList>
            <person name="Oh H.M."/>
            <person name="Kang I."/>
            <person name="Ferriera S."/>
            <person name="Giovannoni S.J."/>
            <person name="Cho J.C."/>
        </authorList>
    </citation>
    <scope>NUCLEOTIDE SEQUENCE [LARGE SCALE GENOMIC DNA]</scope>
    <source>
        <strain evidence="5 6">HTCC2143</strain>
    </source>
</reference>
<dbReference type="Proteomes" id="UP000004931">
    <property type="component" value="Unassembled WGS sequence"/>
</dbReference>
<evidence type="ECO:0000259" key="4">
    <source>
        <dbReference type="Pfam" id="PF13193"/>
    </source>
</evidence>
<keyword evidence="6" id="KW-1185">Reference proteome</keyword>
<dbReference type="Pfam" id="PF00501">
    <property type="entry name" value="AMP-binding"/>
    <property type="match status" value="1"/>
</dbReference>
<dbReference type="InterPro" id="IPR025110">
    <property type="entry name" value="AMP-bd_C"/>
</dbReference>
<feature type="domain" description="AMP-binding enzyme C-terminal" evidence="4">
    <location>
        <begin position="438"/>
        <end position="511"/>
    </location>
</feature>
<evidence type="ECO:0000256" key="1">
    <source>
        <dbReference type="ARBA" id="ARBA00006432"/>
    </source>
</evidence>
<keyword evidence="2 5" id="KW-0436">Ligase</keyword>
<dbReference type="InterPro" id="IPR000873">
    <property type="entry name" value="AMP-dep_synth/lig_dom"/>
</dbReference>
<protein>
    <submittedName>
        <fullName evidence="5">Putative crotonobetaine/carnitine-CoA ligase</fullName>
    </submittedName>
</protein>
<evidence type="ECO:0000313" key="5">
    <source>
        <dbReference type="EMBL" id="EAW31060.1"/>
    </source>
</evidence>
<dbReference type="InterPro" id="IPR045851">
    <property type="entry name" value="AMP-bd_C_sf"/>
</dbReference>
<dbReference type="SUPFAM" id="SSF56801">
    <property type="entry name" value="Acetyl-CoA synthetase-like"/>
    <property type="match status" value="1"/>
</dbReference>
<dbReference type="GO" id="GO:0006631">
    <property type="term" value="P:fatty acid metabolic process"/>
    <property type="evidence" value="ECO:0007669"/>
    <property type="project" value="TreeGrafter"/>
</dbReference>
<sequence>MSLKKHIDNSRETALIGMDIPWLLNQWVQRVPDKEFMIWEPFDGLSEAYSYGRVQREAKQLAAALTTVGVRSGDFVIIHLENCPEFILAWFACAELGAVAVSTNTRSVDRDMQYYSEHSQAVCAITQPAFASMVRRSCSPGIPVIVTDNNAGVAADIPSAAIGTAFNDLLTKAVDDLPDRPADALANLSVQFTSGTTSRPKAVLWTQANGIWAGKISASHMKLRHEDKTLIFMPMFHTNAQGYSMLATLWVGGTFVMQPKFSASRFWPISLKYNLTWLSTIPFAIKAISDQSVPEHSYRFWGTAAHLPGLKDKFGVAGMGWWGMTETLTHGIVTDIDQPGPHGTIGRVAPEYDIEIRTSDGKIAGVGERGLLFIRGVRGVTLFKEYYGSPEANEKAFDTDGWFDTGDIIRIGDDGYLYFSDRDKDMLKVGAENVAASEIESVILASGLVAECAVVAQKHFMLDEVPVAFVIPLNMPDVDLGVRLLSYCRDNLADFKVPFSVHVVGELPRSTLEKVAKNELRNRLSAIESQSDL</sequence>
<accession>A0YE26</accession>